<dbReference type="CDD" id="cd00448">
    <property type="entry name" value="YjgF_YER057c_UK114_family"/>
    <property type="match status" value="1"/>
</dbReference>
<evidence type="ECO:0000256" key="1">
    <source>
        <dbReference type="ARBA" id="ARBA00010552"/>
    </source>
</evidence>
<dbReference type="PANTHER" id="PTHR11803">
    <property type="entry name" value="2-IMINOBUTANOATE/2-IMINOPROPANOATE DEAMINASE RIDA"/>
    <property type="match status" value="1"/>
</dbReference>
<dbReference type="PANTHER" id="PTHR11803:SF58">
    <property type="entry name" value="PROTEIN HMF1-RELATED"/>
    <property type="match status" value="1"/>
</dbReference>
<sequence length="127" mass="13399">MTDLKILHPDGIPAPGGHYSPAVVAGDIVFLAGQTGGDPATGILPDEFEVQVRQALTNFVAAVEGSGSSRERVVKTLCFLADSSTFGTFNEIYKEFFPENPPARSTVGVSFPGNVLFEIEGVALLSK</sequence>
<comment type="similarity">
    <text evidence="1">Belongs to the RutC family.</text>
</comment>
<protein>
    <submittedName>
        <fullName evidence="2">RidA family protein</fullName>
    </submittedName>
</protein>
<organism evidence="2">
    <name type="scientific">Gulosibacter sediminis</name>
    <dbReference type="NCBI Taxonomy" id="1729695"/>
    <lineage>
        <taxon>Bacteria</taxon>
        <taxon>Bacillati</taxon>
        <taxon>Actinomycetota</taxon>
        <taxon>Actinomycetes</taxon>
        <taxon>Micrococcales</taxon>
        <taxon>Microbacteriaceae</taxon>
        <taxon>Gulosibacter</taxon>
    </lineage>
</organism>
<reference evidence="2" key="1">
    <citation type="submission" date="2022-05" db="EMBL/GenBank/DDBJ databases">
        <title>Complete genome sequence of toluene-degrading Gulosibacter sediminis strain ACHW.36C.</title>
        <authorList>
            <person name="Wai A.C."/>
            <person name="Lai G.K."/>
            <person name="Griffin S.D."/>
            <person name="Leung F.C."/>
        </authorList>
    </citation>
    <scope>NUCLEOTIDE SEQUENCE [LARGE SCALE GENOMIC DNA]</scope>
    <source>
        <strain evidence="2">ACHW.36C</strain>
    </source>
</reference>
<dbReference type="InterPro" id="IPR006175">
    <property type="entry name" value="YjgF/YER057c/UK114"/>
</dbReference>
<proteinExistence type="inferred from homology"/>
<evidence type="ECO:0000313" key="2">
    <source>
        <dbReference type="EMBL" id="UQN14652.1"/>
    </source>
</evidence>
<accession>A0ABY4MX12</accession>
<dbReference type="SUPFAM" id="SSF55298">
    <property type="entry name" value="YjgF-like"/>
    <property type="match status" value="1"/>
</dbReference>
<dbReference type="InterPro" id="IPR035959">
    <property type="entry name" value="RutC-like_sf"/>
</dbReference>
<dbReference type="Pfam" id="PF01042">
    <property type="entry name" value="Ribonuc_L-PSP"/>
    <property type="match status" value="1"/>
</dbReference>
<name>A0ABY4MX12_9MICO</name>
<gene>
    <name evidence="2" type="ORF">M3M28_11505</name>
</gene>
<dbReference type="EMBL" id="CP097160">
    <property type="protein sequence ID" value="UQN14652.1"/>
    <property type="molecule type" value="Genomic_DNA"/>
</dbReference>
<dbReference type="Gene3D" id="3.30.1330.40">
    <property type="entry name" value="RutC-like"/>
    <property type="match status" value="1"/>
</dbReference>